<keyword evidence="5 10" id="KW-0812">Transmembrane</keyword>
<evidence type="ECO:0000256" key="4">
    <source>
        <dbReference type="ARBA" id="ARBA00022475"/>
    </source>
</evidence>
<keyword evidence="11" id="KW-0966">Cell projection</keyword>
<keyword evidence="8 10" id="KW-0975">Bacterial flagellum</keyword>
<dbReference type="InterPro" id="IPR002010">
    <property type="entry name" value="T3SS_IM_R"/>
</dbReference>
<keyword evidence="4 10" id="KW-1003">Cell membrane</keyword>
<keyword evidence="6 10" id="KW-1133">Transmembrane helix</keyword>
<protein>
    <recommendedName>
        <fullName evidence="3 9">Flagellar biosynthetic protein FliR</fullName>
    </recommendedName>
</protein>
<evidence type="ECO:0000256" key="5">
    <source>
        <dbReference type="ARBA" id="ARBA00022692"/>
    </source>
</evidence>
<evidence type="ECO:0000256" key="6">
    <source>
        <dbReference type="ARBA" id="ARBA00022989"/>
    </source>
</evidence>
<evidence type="ECO:0000256" key="9">
    <source>
        <dbReference type="NCBIfam" id="TIGR01400"/>
    </source>
</evidence>
<sequence length="253" mass="27217">MEPLEVWVQSIVLVGTRIAALVLFAPFFSHAAIPPRVKGGLVVLLTILLYPSVISATVLSASEVVGVVLHETFIGMLIGLSSVLVFEAVQFAGQCLGIEVGLSLVSVLDPQTQADSPVLSVLLQTILLLLFLDLNVHHWLLRALADSYRLIPPGAGRLTGVVVQDLFQQAGMIFALGVQIAAPVLAATLLADIVFAFLAKASPQMPVLLLGMPVKFVLGLTTLWAGLRFWPVIFDRNFALALQSGERWLHLAR</sequence>
<dbReference type="PANTHER" id="PTHR30065:SF8">
    <property type="entry name" value="FLAGELLAR BIOSYNTHETIC PROTEIN FLIR"/>
    <property type="match status" value="1"/>
</dbReference>
<dbReference type="GO" id="GO:0044780">
    <property type="term" value="P:bacterial-type flagellum assembly"/>
    <property type="evidence" value="ECO:0007669"/>
    <property type="project" value="UniProtKB-UniRule"/>
</dbReference>
<keyword evidence="12" id="KW-1185">Reference proteome</keyword>
<name>Q1IR58_KORVE</name>
<evidence type="ECO:0000256" key="8">
    <source>
        <dbReference type="ARBA" id="ARBA00023143"/>
    </source>
</evidence>
<dbReference type="OrthoDB" id="9807748at2"/>
<dbReference type="STRING" id="204669.Acid345_1640"/>
<dbReference type="PANTHER" id="PTHR30065">
    <property type="entry name" value="FLAGELLAR BIOSYNTHETIC PROTEIN FLIR"/>
    <property type="match status" value="1"/>
</dbReference>
<feature type="transmembrane region" description="Helical" evidence="10">
    <location>
        <begin position="40"/>
        <end position="61"/>
    </location>
</feature>
<dbReference type="EnsemblBacteria" id="ABF40642">
    <property type="protein sequence ID" value="ABF40642"/>
    <property type="gene ID" value="Acid345_1640"/>
</dbReference>
<evidence type="ECO:0000256" key="2">
    <source>
        <dbReference type="ARBA" id="ARBA00009772"/>
    </source>
</evidence>
<dbReference type="EMBL" id="CP000360">
    <property type="protein sequence ID" value="ABF40642.1"/>
    <property type="molecule type" value="Genomic_DNA"/>
</dbReference>
<feature type="transmembrane region" description="Helical" evidence="10">
    <location>
        <begin position="172"/>
        <end position="195"/>
    </location>
</feature>
<evidence type="ECO:0000256" key="3">
    <source>
        <dbReference type="ARBA" id="ARBA00021717"/>
    </source>
</evidence>
<dbReference type="RefSeq" id="WP_011522444.1">
    <property type="nucleotide sequence ID" value="NC_008009.1"/>
</dbReference>
<evidence type="ECO:0000256" key="10">
    <source>
        <dbReference type="RuleBase" id="RU362071"/>
    </source>
</evidence>
<keyword evidence="11" id="KW-0969">Cilium</keyword>
<dbReference type="eggNOG" id="COG1684">
    <property type="taxonomic scope" value="Bacteria"/>
</dbReference>
<dbReference type="HOGENOM" id="CLU_063626_2_2_0"/>
<dbReference type="InterPro" id="IPR006303">
    <property type="entry name" value="FliR"/>
</dbReference>
<dbReference type="KEGG" id="aba:Acid345_1640"/>
<evidence type="ECO:0000256" key="1">
    <source>
        <dbReference type="ARBA" id="ARBA00002578"/>
    </source>
</evidence>
<dbReference type="Proteomes" id="UP000002432">
    <property type="component" value="Chromosome"/>
</dbReference>
<dbReference type="GO" id="GO:0009425">
    <property type="term" value="C:bacterial-type flagellum basal body"/>
    <property type="evidence" value="ECO:0007669"/>
    <property type="project" value="UniProtKB-SubCell"/>
</dbReference>
<feature type="transmembrane region" description="Helical" evidence="10">
    <location>
        <begin position="73"/>
        <end position="97"/>
    </location>
</feature>
<dbReference type="GO" id="GO:0006605">
    <property type="term" value="P:protein targeting"/>
    <property type="evidence" value="ECO:0007669"/>
    <property type="project" value="UniProtKB-UniRule"/>
</dbReference>
<accession>Q1IR58</accession>
<feature type="transmembrane region" description="Helical" evidence="10">
    <location>
        <begin position="6"/>
        <end position="28"/>
    </location>
</feature>
<comment type="function">
    <text evidence="1 10">Role in flagellar biosynthesis.</text>
</comment>
<gene>
    <name evidence="11" type="ordered locus">Acid345_1640</name>
</gene>
<keyword evidence="7 10" id="KW-0472">Membrane</keyword>
<comment type="subcellular location">
    <subcellularLocation>
        <location evidence="10">Cell membrane</location>
        <topology evidence="10">Multi-pass membrane protein</topology>
    </subcellularLocation>
    <subcellularLocation>
        <location evidence="10">Bacterial flagellum basal body</location>
    </subcellularLocation>
</comment>
<dbReference type="PRINTS" id="PR00953">
    <property type="entry name" value="TYPE3IMRPROT"/>
</dbReference>
<evidence type="ECO:0000313" key="12">
    <source>
        <dbReference type="Proteomes" id="UP000002432"/>
    </source>
</evidence>
<evidence type="ECO:0000256" key="7">
    <source>
        <dbReference type="ARBA" id="ARBA00023136"/>
    </source>
</evidence>
<keyword evidence="11" id="KW-0282">Flagellum</keyword>
<dbReference type="AlphaFoldDB" id="Q1IR58"/>
<proteinExistence type="inferred from homology"/>
<reference evidence="11 12" key="1">
    <citation type="journal article" date="2009" name="Appl. Environ. Microbiol.">
        <title>Three genomes from the phylum Acidobacteria provide insight into the lifestyles of these microorganisms in soils.</title>
        <authorList>
            <person name="Ward N.L."/>
            <person name="Challacombe J.F."/>
            <person name="Janssen P.H."/>
            <person name="Henrissat B."/>
            <person name="Coutinho P.M."/>
            <person name="Wu M."/>
            <person name="Xie G."/>
            <person name="Haft D.H."/>
            <person name="Sait M."/>
            <person name="Badger J."/>
            <person name="Barabote R.D."/>
            <person name="Bradley B."/>
            <person name="Brettin T.S."/>
            <person name="Brinkac L.M."/>
            <person name="Bruce D."/>
            <person name="Creasy T."/>
            <person name="Daugherty S.C."/>
            <person name="Davidsen T.M."/>
            <person name="DeBoy R.T."/>
            <person name="Detter J.C."/>
            <person name="Dodson R.J."/>
            <person name="Durkin A.S."/>
            <person name="Ganapathy A."/>
            <person name="Gwinn-Giglio M."/>
            <person name="Han C.S."/>
            <person name="Khouri H."/>
            <person name="Kiss H."/>
            <person name="Kothari S.P."/>
            <person name="Madupu R."/>
            <person name="Nelson K.E."/>
            <person name="Nelson W.C."/>
            <person name="Paulsen I."/>
            <person name="Penn K."/>
            <person name="Ren Q."/>
            <person name="Rosovitz M.J."/>
            <person name="Selengut J.D."/>
            <person name="Shrivastava S."/>
            <person name="Sullivan S.A."/>
            <person name="Tapia R."/>
            <person name="Thompson L.S."/>
            <person name="Watkins K.L."/>
            <person name="Yang Q."/>
            <person name="Yu C."/>
            <person name="Zafar N."/>
            <person name="Zhou L."/>
            <person name="Kuske C.R."/>
        </authorList>
    </citation>
    <scope>NUCLEOTIDE SEQUENCE [LARGE SCALE GENOMIC DNA]</scope>
    <source>
        <strain evidence="11 12">Ellin345</strain>
    </source>
</reference>
<comment type="similarity">
    <text evidence="2 10">Belongs to the FliR/MopE/SpaR family.</text>
</comment>
<dbReference type="Pfam" id="PF01311">
    <property type="entry name" value="Bac_export_1"/>
    <property type="match status" value="1"/>
</dbReference>
<dbReference type="NCBIfam" id="TIGR01400">
    <property type="entry name" value="fliR"/>
    <property type="match status" value="1"/>
</dbReference>
<evidence type="ECO:0000313" key="11">
    <source>
        <dbReference type="EMBL" id="ABF40642.1"/>
    </source>
</evidence>
<feature type="transmembrane region" description="Helical" evidence="10">
    <location>
        <begin position="207"/>
        <end position="227"/>
    </location>
</feature>
<dbReference type="GO" id="GO:0005886">
    <property type="term" value="C:plasma membrane"/>
    <property type="evidence" value="ECO:0007669"/>
    <property type="project" value="UniProtKB-SubCell"/>
</dbReference>
<organism evidence="11 12">
    <name type="scientific">Koribacter versatilis (strain Ellin345)</name>
    <dbReference type="NCBI Taxonomy" id="204669"/>
    <lineage>
        <taxon>Bacteria</taxon>
        <taxon>Pseudomonadati</taxon>
        <taxon>Acidobacteriota</taxon>
        <taxon>Terriglobia</taxon>
        <taxon>Terriglobales</taxon>
        <taxon>Candidatus Korobacteraceae</taxon>
        <taxon>Candidatus Korobacter</taxon>
    </lineage>
</organism>